<reference evidence="2 3" key="1">
    <citation type="submission" date="2006-01" db="EMBL/GenBank/DDBJ databases">
        <title>Complete sequence of Anaeromyxobacter dehalogenans 2CP-C.</title>
        <authorList>
            <consortium name="US DOE Joint Genome Institute"/>
            <person name="Copeland A."/>
            <person name="Lucas S."/>
            <person name="Lapidus A."/>
            <person name="Barry K."/>
            <person name="Detter J.C."/>
            <person name="Glavina T."/>
            <person name="Hammon N."/>
            <person name="Israni S."/>
            <person name="Pitluck S."/>
            <person name="Brettin T."/>
            <person name="Bruce D."/>
            <person name="Han C."/>
            <person name="Tapia R."/>
            <person name="Gilna P."/>
            <person name="Kiss H."/>
            <person name="Schmutz J."/>
            <person name="Larimer F."/>
            <person name="Land M."/>
            <person name="Kyrpides N."/>
            <person name="Anderson I."/>
            <person name="Sanford R.A."/>
            <person name="Ritalahti K.M."/>
            <person name="Thomas H.S."/>
            <person name="Kirby J.R."/>
            <person name="Zhulin I.B."/>
            <person name="Loeffler F.E."/>
            <person name="Richardson P."/>
        </authorList>
    </citation>
    <scope>NUCLEOTIDE SEQUENCE [LARGE SCALE GENOMIC DNA]</scope>
    <source>
        <strain evidence="2 3">2CP-C</strain>
    </source>
</reference>
<feature type="transmembrane region" description="Helical" evidence="1">
    <location>
        <begin position="182"/>
        <end position="208"/>
    </location>
</feature>
<feature type="transmembrane region" description="Helical" evidence="1">
    <location>
        <begin position="153"/>
        <end position="170"/>
    </location>
</feature>
<keyword evidence="1" id="KW-0472">Membrane</keyword>
<protein>
    <recommendedName>
        <fullName evidence="4">Glycosyltransferase RgtA/B/C/D-like domain-containing protein</fullName>
    </recommendedName>
</protein>
<organism evidence="2 3">
    <name type="scientific">Anaeromyxobacter dehalogenans (strain 2CP-C)</name>
    <dbReference type="NCBI Taxonomy" id="290397"/>
    <lineage>
        <taxon>Bacteria</taxon>
        <taxon>Pseudomonadati</taxon>
        <taxon>Myxococcota</taxon>
        <taxon>Myxococcia</taxon>
        <taxon>Myxococcales</taxon>
        <taxon>Cystobacterineae</taxon>
        <taxon>Anaeromyxobacteraceae</taxon>
        <taxon>Anaeromyxobacter</taxon>
    </lineage>
</organism>
<keyword evidence="1" id="KW-0812">Transmembrane</keyword>
<proteinExistence type="predicted"/>
<keyword evidence="1" id="KW-1133">Transmembrane helix</keyword>
<evidence type="ECO:0000313" key="3">
    <source>
        <dbReference type="Proteomes" id="UP000001935"/>
    </source>
</evidence>
<gene>
    <name evidence="2" type="ordered locus">Adeh_2457</name>
</gene>
<dbReference type="EMBL" id="CP000251">
    <property type="protein sequence ID" value="ABC82227.1"/>
    <property type="molecule type" value="Genomic_DNA"/>
</dbReference>
<evidence type="ECO:0000313" key="2">
    <source>
        <dbReference type="EMBL" id="ABC82227.1"/>
    </source>
</evidence>
<dbReference type="Proteomes" id="UP000001935">
    <property type="component" value="Chromosome"/>
</dbReference>
<feature type="transmembrane region" description="Helical" evidence="1">
    <location>
        <begin position="220"/>
        <end position="239"/>
    </location>
</feature>
<feature type="transmembrane region" description="Helical" evidence="1">
    <location>
        <begin position="418"/>
        <end position="437"/>
    </location>
</feature>
<name>Q2IKP8_ANADE</name>
<dbReference type="RefSeq" id="WP_011421509.1">
    <property type="nucleotide sequence ID" value="NC_007760.1"/>
</dbReference>
<evidence type="ECO:0000256" key="1">
    <source>
        <dbReference type="SAM" id="Phobius"/>
    </source>
</evidence>
<evidence type="ECO:0008006" key="4">
    <source>
        <dbReference type="Google" id="ProtNLM"/>
    </source>
</evidence>
<feature type="transmembrane region" description="Helical" evidence="1">
    <location>
        <begin position="124"/>
        <end position="146"/>
    </location>
</feature>
<feature type="transmembrane region" description="Helical" evidence="1">
    <location>
        <begin position="99"/>
        <end position="118"/>
    </location>
</feature>
<dbReference type="AlphaFoldDB" id="Q2IKP8"/>
<dbReference type="OrthoDB" id="9962014at2"/>
<feature type="transmembrane region" description="Helical" evidence="1">
    <location>
        <begin position="457"/>
        <end position="477"/>
    </location>
</feature>
<feature type="transmembrane region" description="Helical" evidence="1">
    <location>
        <begin position="26"/>
        <end position="46"/>
    </location>
</feature>
<dbReference type="KEGG" id="ade:Adeh_2457"/>
<accession>Q2IKP8</accession>
<sequence>MDVAGDEAGGTAGARDRVADRAAGRAVALGAIALLVAGALEAWAVLGGLEPARFWDTPSYLHDAGHLARGELPPLGLRMPGYPAFVALVGGRGPDLGRVAGAQAALWVASVVLAYALVRRLTGSLAAALAAGLAALSFVDLLFMAVTIYSETLCLALVCGAALATVAAFGGRTRAAVAGAGLLWAAAALVRPIFLASAGVYLLAALLLAARRALARRDVALAWAAVAAVVLAMASLNLARAGRFEFSPGAGLSLLNHVGHPAVYRHLPPDQAPIREVYERLAAEQGREWIGWWRAVGPLAQVVAPELAEAAGRLEVTAAEPVAERVALRALAAVPGGWLRVWADAAEQLLGRFALQLGWSARPDGPPQWPPGAWQHRAARDAEAAWRVGMPWLSAAALLLPPLALWLRARRRRRGDDVPGPAGAGAALATLWAIAGVNAGLSPALEPWAGQMRYRFPIQHLLLGLAIGAAVLAARALRPARGLAGAGSPAPGAGAARRT</sequence>
<dbReference type="HOGENOM" id="CLU_551694_0_0_7"/>